<evidence type="ECO:0000259" key="3">
    <source>
        <dbReference type="PROSITE" id="PS50021"/>
    </source>
</evidence>
<dbReference type="Gene3D" id="1.10.418.10">
    <property type="entry name" value="Calponin-like domain"/>
    <property type="match status" value="1"/>
</dbReference>
<accession>K3WB56</accession>
<reference evidence="5" key="2">
    <citation type="submission" date="2010-04" db="EMBL/GenBank/DDBJ databases">
        <authorList>
            <person name="Buell R."/>
            <person name="Hamilton J."/>
            <person name="Hostetler J."/>
        </authorList>
    </citation>
    <scope>NUCLEOTIDE SEQUENCE [LARGE SCALE GENOMIC DNA]</scope>
    <source>
        <strain evidence="5">DAOM:BR144</strain>
    </source>
</reference>
<dbReference type="STRING" id="431595.K3WB56"/>
<dbReference type="InterPro" id="IPR036872">
    <property type="entry name" value="CH_dom_sf"/>
</dbReference>
<evidence type="ECO:0000256" key="1">
    <source>
        <dbReference type="SAM" id="Coils"/>
    </source>
</evidence>
<feature type="coiled-coil region" evidence="1">
    <location>
        <begin position="906"/>
        <end position="933"/>
    </location>
</feature>
<dbReference type="InterPro" id="IPR052634">
    <property type="entry name" value="Sperm_flagellar-bone_growth"/>
</dbReference>
<feature type="domain" description="Calponin-homology (CH)" evidence="3">
    <location>
        <begin position="1"/>
        <end position="103"/>
    </location>
</feature>
<dbReference type="PANTHER" id="PTHR14919:SF0">
    <property type="entry name" value="SPERM FLAGELLAR PROTEIN 2"/>
    <property type="match status" value="1"/>
</dbReference>
<dbReference type="HOGENOM" id="CLU_001657_0_0_1"/>
<dbReference type="InterPro" id="IPR001715">
    <property type="entry name" value="CH_dom"/>
</dbReference>
<dbReference type="eggNOG" id="ENOG502RY9T">
    <property type="taxonomic scope" value="Eukaryota"/>
</dbReference>
<keyword evidence="1" id="KW-0175">Coiled coil</keyword>
<dbReference type="PANTHER" id="PTHR14919">
    <property type="entry name" value="KPL2-RELATED"/>
    <property type="match status" value="1"/>
</dbReference>
<dbReference type="GO" id="GO:0005737">
    <property type="term" value="C:cytoplasm"/>
    <property type="evidence" value="ECO:0007669"/>
    <property type="project" value="UniProtKB-ARBA"/>
</dbReference>
<sequence>MTSLLLHWLNDELRLHRKVDVVERDLSNGYLLAEILHVFGLETHLDKYEDTVTMPAKIKNMELLGTSLETIGLAFPVRVRRAIMMEDRSAILQFLLQLKEFVQHRGKSKRVSPTAKAVSSRLLDTKAHDADSKPRDVEERFVTETANKFHPEKVEFHKGVNMAVHLRKFEQAQWAAENELLEFQSNQKATQAAESGSGISSLQTHLQDKKRFMKDWDREHHEKWKETQRLYMMAERNDLRLELSLEERARIYKERKLDGIHRDATDGVVNFEKNLMRLGLGEASSSSSNAPPLRAIPAGDERSLKHFASLEKRVEELTFRPSNNVKMMKELRERRKAQLAAEKDRRMRRRRSSGTLGIPSVTFTENDTRSGFVVDAADSSSPSVAMLDSDATLQLVASTNFKPSQSLRDQYLEAKRAELEANYDRLRETGTLRREQDWLKLQAIREQGFTKADACKWEICADAAEALISFAFACASRSFERESDMEELKRDAFLRSSNTVSIPLAADTDEESFEMQAMVTGFLNSEGVWGELVQGQKSPLFDSTAAISSFVQDILSPPASYVLDTTWTPKGVGFKIVCLFTEDELSSGYAKRVALERSMQYMSIDEILQECVQMSVELQKEADQGASLSERERELGALGLKVSNMKQKNAVLPEALAVEVMTKYIALIPRDSGAQPVEDEEEELPEERIRAFSGCVLHNFPRTLEETKLFEKALVENIADEEARSSKLAAFDSLVSKEADENEETTYILQVDAVVCISAAFVPEIVSEERLESSSSTSELPAAQNSKRASIVAGADSKKSSENAAKAEQELENARRIANRKQLEQFWAQTSRLTKIDQNGLNIDVLIELVHLSIDVATEEAHCNAVFLLECTGSALPKQIEIARDERRNGMDPLKRVKWLRASNDADIQAEQLSELVEKMNALDRKLRRELNQRLGTLRNVLRETSSISVQTRQEFDAQMEDASAFQNMLNAVATKLRDTGNGPSSALKVSERFYTELEVFLGDQIDANRKEANGFVKELTEDASPDMVSAVNSFYEVIPSICFVLKEHAIEKIETLQQSLYDQILFLSSSPEHRHELYISRDIPNDAINAVIDLCAPSTSVTEVVVEDVTRILGQIATQFLFRQADGDSLSELPELHEKRVVAAEIKRLLNQVALVCRFANHLQLNTRKVYEKDIKHFKQCILDDLQAKNNKVIAVMNDMRRSGYATWPSLHLAAHPPLSAFAKRLPTNQRAQFLSLAQIQALISAFRAAGRKQQPAFLSQDEFLTVVLATSQEHAFPGSWQRSSSLAGVAHRYASLRGVVSWKKFMFSILWVQFLDFPTGRQLDEFYEQALTLVSRTPTRDSFDVALSHGNFLRIPAWFQAHDQVDRGILAELNELLFLLFGSSSSEQDTKDPAPVQLFEMQLLWCAYPPCDFSIRSEFQHLLSQFSRGLLRVFSLLKHWKPPTQPGASADEVKLWHVLAFQRLLECSGISLDVGKIEELIRQLRSWDEEGESIMGSADSFLRFCDAYDTDLARHFVFINPFEALLHPPSSPS</sequence>
<dbReference type="OMA" id="ACETWEL"/>
<keyword evidence="5" id="KW-1185">Reference proteome</keyword>
<dbReference type="InParanoid" id="K3WB56"/>
<dbReference type="PROSITE" id="PS50021">
    <property type="entry name" value="CH"/>
    <property type="match status" value="1"/>
</dbReference>
<dbReference type="EnsemblProtists" id="PYU1_T002197">
    <property type="protein sequence ID" value="PYU1_T002197"/>
    <property type="gene ID" value="PYU1_G002195"/>
</dbReference>
<dbReference type="InterPro" id="IPR027417">
    <property type="entry name" value="P-loop_NTPase"/>
</dbReference>
<evidence type="ECO:0000313" key="4">
    <source>
        <dbReference type="EnsemblProtists" id="PYU1_T002197"/>
    </source>
</evidence>
<protein>
    <recommendedName>
        <fullName evidence="3">Calponin-homology (CH) domain-containing protein</fullName>
    </recommendedName>
</protein>
<dbReference type="Pfam" id="PF06294">
    <property type="entry name" value="CH_2"/>
    <property type="match status" value="1"/>
</dbReference>
<dbReference type="VEuPathDB" id="FungiDB:PYU1_G002195"/>
<evidence type="ECO:0000313" key="5">
    <source>
        <dbReference type="Proteomes" id="UP000019132"/>
    </source>
</evidence>
<dbReference type="Gene3D" id="3.40.50.300">
    <property type="entry name" value="P-loop containing nucleotide triphosphate hydrolases"/>
    <property type="match status" value="1"/>
</dbReference>
<feature type="compositionally biased region" description="Basic and acidic residues" evidence="2">
    <location>
        <begin position="796"/>
        <end position="811"/>
    </location>
</feature>
<proteinExistence type="predicted"/>
<organism evidence="4 5">
    <name type="scientific">Globisporangium ultimum (strain ATCC 200006 / CBS 805.95 / DAOM BR144)</name>
    <name type="common">Pythium ultimum</name>
    <dbReference type="NCBI Taxonomy" id="431595"/>
    <lineage>
        <taxon>Eukaryota</taxon>
        <taxon>Sar</taxon>
        <taxon>Stramenopiles</taxon>
        <taxon>Oomycota</taxon>
        <taxon>Peronosporomycetes</taxon>
        <taxon>Pythiales</taxon>
        <taxon>Pythiaceae</taxon>
        <taxon>Globisporangium</taxon>
    </lineage>
</organism>
<feature type="region of interest" description="Disordered" evidence="2">
    <location>
        <begin position="339"/>
        <end position="361"/>
    </location>
</feature>
<feature type="region of interest" description="Disordered" evidence="2">
    <location>
        <begin position="772"/>
        <end position="811"/>
    </location>
</feature>
<evidence type="ECO:0000256" key="2">
    <source>
        <dbReference type="SAM" id="MobiDB-lite"/>
    </source>
</evidence>
<dbReference type="Proteomes" id="UP000019132">
    <property type="component" value="Unassembled WGS sequence"/>
</dbReference>
<reference evidence="5" key="1">
    <citation type="journal article" date="2010" name="Genome Biol.">
        <title>Genome sequence of the necrotrophic plant pathogen Pythium ultimum reveals original pathogenicity mechanisms and effector repertoire.</title>
        <authorList>
            <person name="Levesque C.A."/>
            <person name="Brouwer H."/>
            <person name="Cano L."/>
            <person name="Hamilton J.P."/>
            <person name="Holt C."/>
            <person name="Huitema E."/>
            <person name="Raffaele S."/>
            <person name="Robideau G.P."/>
            <person name="Thines M."/>
            <person name="Win J."/>
            <person name="Zerillo M.M."/>
            <person name="Beakes G.W."/>
            <person name="Boore J.L."/>
            <person name="Busam D."/>
            <person name="Dumas B."/>
            <person name="Ferriera S."/>
            <person name="Fuerstenberg S.I."/>
            <person name="Gachon C.M."/>
            <person name="Gaulin E."/>
            <person name="Govers F."/>
            <person name="Grenville-Briggs L."/>
            <person name="Horner N."/>
            <person name="Hostetler J."/>
            <person name="Jiang R.H."/>
            <person name="Johnson J."/>
            <person name="Krajaejun T."/>
            <person name="Lin H."/>
            <person name="Meijer H.J."/>
            <person name="Moore B."/>
            <person name="Morris P."/>
            <person name="Phuntmart V."/>
            <person name="Puiu D."/>
            <person name="Shetty J."/>
            <person name="Stajich J.E."/>
            <person name="Tripathy S."/>
            <person name="Wawra S."/>
            <person name="van West P."/>
            <person name="Whitty B.R."/>
            <person name="Coutinho P.M."/>
            <person name="Henrissat B."/>
            <person name="Martin F."/>
            <person name="Thomas P.D."/>
            <person name="Tyler B.M."/>
            <person name="De Vries R.P."/>
            <person name="Kamoun S."/>
            <person name="Yandell M."/>
            <person name="Tisserat N."/>
            <person name="Buell C.R."/>
        </authorList>
    </citation>
    <scope>NUCLEOTIDE SEQUENCE</scope>
    <source>
        <strain evidence="5">DAOM:BR144</strain>
    </source>
</reference>
<name>K3WB56_GLOUD</name>
<reference evidence="4" key="3">
    <citation type="submission" date="2014-11" db="UniProtKB">
        <authorList>
            <consortium name="EnsemblProtists"/>
        </authorList>
    </citation>
    <scope>IDENTIFICATION</scope>
    <source>
        <strain evidence="4">DAOM BR144</strain>
    </source>
</reference>
<dbReference type="InterPro" id="IPR010441">
    <property type="entry name" value="CH_2"/>
</dbReference>